<evidence type="ECO:0000313" key="2">
    <source>
        <dbReference type="Proteomes" id="UP001145022"/>
    </source>
</evidence>
<evidence type="ECO:0000313" key="1">
    <source>
        <dbReference type="EMBL" id="GLH44286.1"/>
    </source>
</evidence>
<comment type="caution">
    <text evidence="1">The sequence shown here is derived from an EMBL/GenBank/DDBJ whole genome shotgun (WGS) entry which is preliminary data.</text>
</comment>
<reference evidence="1" key="2">
    <citation type="submission" date="2022-11" db="EMBL/GenBank/DDBJ databases">
        <title>Draft genome sequencing of Pseudomonas atacamensis RS3R1.</title>
        <authorList>
            <person name="Furuya T."/>
            <person name="Kaneko H."/>
        </authorList>
    </citation>
    <scope>NUCLEOTIDE SEQUENCE</scope>
    <source>
        <strain evidence="1">RS3R-1</strain>
    </source>
</reference>
<proteinExistence type="predicted"/>
<accession>A0ABQ5PLV1</accession>
<dbReference type="EMBL" id="BSCQ01000042">
    <property type="protein sequence ID" value="GLH44286.1"/>
    <property type="molecule type" value="Genomic_DNA"/>
</dbReference>
<keyword evidence="2" id="KW-1185">Reference proteome</keyword>
<organism evidence="1 2">
    <name type="scientific">Pseudomonas atacamensis</name>
    <dbReference type="NCBI Taxonomy" id="2565368"/>
    <lineage>
        <taxon>Bacteria</taxon>
        <taxon>Pseudomonadati</taxon>
        <taxon>Pseudomonadota</taxon>
        <taxon>Gammaproteobacteria</taxon>
        <taxon>Pseudomonadales</taxon>
        <taxon>Pseudomonadaceae</taxon>
        <taxon>Pseudomonas</taxon>
    </lineage>
</organism>
<sequence length="55" mass="6043">MADAYETLTCAKTIAQELTGLVKPSQRRTLMGIAQLIMLGELAVNRVLDNLELPQ</sequence>
<gene>
    <name evidence="1" type="ORF">RS3R1_33740</name>
</gene>
<dbReference type="Proteomes" id="UP001145022">
    <property type="component" value="Unassembled WGS sequence"/>
</dbReference>
<reference evidence="1" key="1">
    <citation type="journal article" date="2021" name="Sci. Rep.">
        <title>An efficient direct screening system for microorganisms that activate plant immune responses based on plant-microbe interactions using cultured plant cells.</title>
        <authorList>
            <person name="Kurokawa M."/>
            <person name="Nakano M."/>
            <person name="Kitahata N."/>
            <person name="Kuchitsu K."/>
            <person name="Furuya T."/>
        </authorList>
    </citation>
    <scope>NUCLEOTIDE SEQUENCE</scope>
    <source>
        <strain evidence="1">RS3R-1</strain>
    </source>
</reference>
<protein>
    <recommendedName>
        <fullName evidence="3">DUF3077 domain-containing protein</fullName>
    </recommendedName>
</protein>
<name>A0ABQ5PLV1_9PSED</name>
<evidence type="ECO:0008006" key="3">
    <source>
        <dbReference type="Google" id="ProtNLM"/>
    </source>
</evidence>
<reference evidence="1" key="3">
    <citation type="journal article" date="2023" name="J. Biotechnol.">
        <title>Draft Genome Sequences of Endophytic Pseudomonas Strains, Isolated from the Interior of Brassicaceae Plants.</title>
        <authorList>
            <person name="Kaneko H."/>
            <person name="Furuya T."/>
        </authorList>
    </citation>
    <scope>NUCLEOTIDE SEQUENCE</scope>
    <source>
        <strain evidence="1">RS3R-1</strain>
    </source>
</reference>
<dbReference type="Pfam" id="PF19619">
    <property type="entry name" value="DUF6124"/>
    <property type="match status" value="1"/>
</dbReference>